<reference evidence="2" key="1">
    <citation type="submission" date="2021-03" db="EMBL/GenBank/DDBJ databases">
        <authorList>
            <person name="Tran Van P."/>
        </authorList>
    </citation>
    <scope>NUCLEOTIDE SEQUENCE</scope>
</reference>
<feature type="non-terminal residue" evidence="2">
    <location>
        <position position="1"/>
    </location>
</feature>
<keyword evidence="3" id="KW-1185">Reference proteome</keyword>
<evidence type="ECO:0000313" key="2">
    <source>
        <dbReference type="EMBL" id="CAG2061329.1"/>
    </source>
</evidence>
<proteinExistence type="predicted"/>
<sequence>QNVTINKSAVATTNGTSEMLFTSVIKMDSTCVIPTRSTNHDTLGSSGSPLPQILMNRRPSSCSPNQAVIPRL</sequence>
<feature type="compositionally biased region" description="Polar residues" evidence="1">
    <location>
        <begin position="36"/>
        <end position="49"/>
    </location>
</feature>
<evidence type="ECO:0000256" key="1">
    <source>
        <dbReference type="SAM" id="MobiDB-lite"/>
    </source>
</evidence>
<dbReference type="EMBL" id="CAJPIN010015479">
    <property type="protein sequence ID" value="CAG2061329.1"/>
    <property type="molecule type" value="Genomic_DNA"/>
</dbReference>
<dbReference type="Proteomes" id="UP001153148">
    <property type="component" value="Unassembled WGS sequence"/>
</dbReference>
<feature type="region of interest" description="Disordered" evidence="1">
    <location>
        <begin position="36"/>
        <end position="72"/>
    </location>
</feature>
<name>A0ABN7P2L9_TIMPD</name>
<comment type="caution">
    <text evidence="2">The sequence shown here is derived from an EMBL/GenBank/DDBJ whole genome shotgun (WGS) entry which is preliminary data.</text>
</comment>
<gene>
    <name evidence="2" type="ORF">TPAB3V08_LOCUS8283</name>
</gene>
<accession>A0ABN7P2L9</accession>
<organism evidence="2 3">
    <name type="scientific">Timema podura</name>
    <name type="common">Walking stick</name>
    <dbReference type="NCBI Taxonomy" id="61482"/>
    <lineage>
        <taxon>Eukaryota</taxon>
        <taxon>Metazoa</taxon>
        <taxon>Ecdysozoa</taxon>
        <taxon>Arthropoda</taxon>
        <taxon>Hexapoda</taxon>
        <taxon>Insecta</taxon>
        <taxon>Pterygota</taxon>
        <taxon>Neoptera</taxon>
        <taxon>Polyneoptera</taxon>
        <taxon>Phasmatodea</taxon>
        <taxon>Timematodea</taxon>
        <taxon>Timematoidea</taxon>
        <taxon>Timematidae</taxon>
        <taxon>Timema</taxon>
    </lineage>
</organism>
<protein>
    <submittedName>
        <fullName evidence="2">Uncharacterized protein</fullName>
    </submittedName>
</protein>
<evidence type="ECO:0000313" key="3">
    <source>
        <dbReference type="Proteomes" id="UP001153148"/>
    </source>
</evidence>